<dbReference type="OrthoDB" id="425925at2759"/>
<dbReference type="Gene3D" id="3.40.50.1240">
    <property type="entry name" value="Phosphoglycerate mutase-like"/>
    <property type="match status" value="1"/>
</dbReference>
<protein>
    <recommendedName>
        <fullName evidence="5">Phosphoglycerate mutase family protein</fullName>
    </recommendedName>
</protein>
<feature type="region of interest" description="Disordered" evidence="1">
    <location>
        <begin position="193"/>
        <end position="212"/>
    </location>
</feature>
<sequence>MRSLHSLLFAFILIEPLWAGQVPIVGDKDAPIVYMIRHAEKPPKTADGQDRPGLSAEGTSRAEHLVQTFSKTSKYNISYIMVQHPKKDGHRSRPYQTVEPLATSLGVKIHSKIDRDDAAGAAATIKNYVAKNKGNILVCWEHSQMRDIAAALGITRYSDQSGWTGPIEYPHGRFDLIWVVPTPYTQIATVESQKVPDLDDGNSPIPPENSARQSKSLPMALMTIVVAHFMYKLSFSII</sequence>
<organism evidence="3 4">
    <name type="scientific">Microthyrium microscopicum</name>
    <dbReference type="NCBI Taxonomy" id="703497"/>
    <lineage>
        <taxon>Eukaryota</taxon>
        <taxon>Fungi</taxon>
        <taxon>Dikarya</taxon>
        <taxon>Ascomycota</taxon>
        <taxon>Pezizomycotina</taxon>
        <taxon>Dothideomycetes</taxon>
        <taxon>Dothideomycetes incertae sedis</taxon>
        <taxon>Microthyriales</taxon>
        <taxon>Microthyriaceae</taxon>
        <taxon>Microthyrium</taxon>
    </lineage>
</organism>
<dbReference type="Proteomes" id="UP000799302">
    <property type="component" value="Unassembled WGS sequence"/>
</dbReference>
<evidence type="ECO:0000256" key="2">
    <source>
        <dbReference type="SAM" id="SignalP"/>
    </source>
</evidence>
<feature type="signal peptide" evidence="2">
    <location>
        <begin position="1"/>
        <end position="19"/>
    </location>
</feature>
<evidence type="ECO:0000313" key="4">
    <source>
        <dbReference type="Proteomes" id="UP000799302"/>
    </source>
</evidence>
<dbReference type="InterPro" id="IPR029033">
    <property type="entry name" value="His_PPase_superfam"/>
</dbReference>
<keyword evidence="4" id="KW-1185">Reference proteome</keyword>
<dbReference type="AlphaFoldDB" id="A0A6A6U5G8"/>
<reference evidence="3" key="1">
    <citation type="journal article" date="2020" name="Stud. Mycol.">
        <title>101 Dothideomycetes genomes: a test case for predicting lifestyles and emergence of pathogens.</title>
        <authorList>
            <person name="Haridas S."/>
            <person name="Albert R."/>
            <person name="Binder M."/>
            <person name="Bloem J."/>
            <person name="Labutti K."/>
            <person name="Salamov A."/>
            <person name="Andreopoulos B."/>
            <person name="Baker S."/>
            <person name="Barry K."/>
            <person name="Bills G."/>
            <person name="Bluhm B."/>
            <person name="Cannon C."/>
            <person name="Castanera R."/>
            <person name="Culley D."/>
            <person name="Daum C."/>
            <person name="Ezra D."/>
            <person name="Gonzalez J."/>
            <person name="Henrissat B."/>
            <person name="Kuo A."/>
            <person name="Liang C."/>
            <person name="Lipzen A."/>
            <person name="Lutzoni F."/>
            <person name="Magnuson J."/>
            <person name="Mondo S."/>
            <person name="Nolan M."/>
            <person name="Ohm R."/>
            <person name="Pangilinan J."/>
            <person name="Park H.-J."/>
            <person name="Ramirez L."/>
            <person name="Alfaro M."/>
            <person name="Sun H."/>
            <person name="Tritt A."/>
            <person name="Yoshinaga Y."/>
            <person name="Zwiers L.-H."/>
            <person name="Turgeon B."/>
            <person name="Goodwin S."/>
            <person name="Spatafora J."/>
            <person name="Crous P."/>
            <person name="Grigoriev I."/>
        </authorList>
    </citation>
    <scope>NUCLEOTIDE SEQUENCE</scope>
    <source>
        <strain evidence="3">CBS 115976</strain>
    </source>
</reference>
<accession>A0A6A6U5G8</accession>
<evidence type="ECO:0008006" key="5">
    <source>
        <dbReference type="Google" id="ProtNLM"/>
    </source>
</evidence>
<gene>
    <name evidence="3" type="ORF">BT63DRAFT_294535</name>
</gene>
<name>A0A6A6U5G8_9PEZI</name>
<dbReference type="EMBL" id="MU004237">
    <property type="protein sequence ID" value="KAF2667539.1"/>
    <property type="molecule type" value="Genomic_DNA"/>
</dbReference>
<evidence type="ECO:0000313" key="3">
    <source>
        <dbReference type="EMBL" id="KAF2667539.1"/>
    </source>
</evidence>
<proteinExistence type="predicted"/>
<evidence type="ECO:0000256" key="1">
    <source>
        <dbReference type="SAM" id="MobiDB-lite"/>
    </source>
</evidence>
<feature type="region of interest" description="Disordered" evidence="1">
    <location>
        <begin position="42"/>
        <end position="62"/>
    </location>
</feature>
<feature type="chain" id="PRO_5025452611" description="Phosphoglycerate mutase family protein" evidence="2">
    <location>
        <begin position="20"/>
        <end position="238"/>
    </location>
</feature>
<keyword evidence="2" id="KW-0732">Signal</keyword>